<evidence type="ECO:0000256" key="2">
    <source>
        <dbReference type="SAM" id="MobiDB-lite"/>
    </source>
</evidence>
<feature type="region of interest" description="Disordered" evidence="2">
    <location>
        <begin position="17"/>
        <end position="36"/>
    </location>
</feature>
<evidence type="ECO:0000313" key="4">
    <source>
        <dbReference type="Proteomes" id="UP000408482"/>
    </source>
</evidence>
<feature type="region of interest" description="Disordered" evidence="2">
    <location>
        <begin position="549"/>
        <end position="573"/>
    </location>
</feature>
<reference evidence="3 4" key="1">
    <citation type="submission" date="2019-07" db="EMBL/GenBank/DDBJ databases">
        <authorList>
            <person name="Hibberd C M."/>
            <person name="Gehrig L. J."/>
            <person name="Chang H.-W."/>
            <person name="Venkatesh S."/>
        </authorList>
    </citation>
    <scope>NUCLEOTIDE SEQUENCE [LARGE SCALE GENOMIC DNA]</scope>
    <source>
        <strain evidence="3">Blautia_luti_SSTS_Bg7063</strain>
    </source>
</reference>
<gene>
    <name evidence="3" type="ORF">RSSSTS7063_03120</name>
</gene>
<keyword evidence="1" id="KW-0175">Coiled coil</keyword>
<sequence length="1186" mass="130241">MGDTLHKMQVIIEATTEPLKKGMENSRREVKKSVEEIQKETEKVKNPFKGMESKALQPVRNTLNKIREMLSRNPVKNFQIKAGIKVPTEEYQQLQEKTMKAQKLLDGLREKKKKFESSGKSKENQQWQSLAYDIEHAKKKLTEYKTAAAGMRKSGTAFEENPTDEYLNIKNSIKAANEQIRKYEAKGDKLEATGVKKESKQWQSLAYDIDQAYTQLWEYENKAKELEKSGKATKKVPTEEYKKLKEDISRTRQELERYQEKEEKLQALGVSKESQEWKKLKNDIASAQRTVNEYQTEAAKMQKNNTDVKRPVSLPRQALNFGTGIFKGIGTTVSKGWGGLTKLLGGIGNIASSFTGVIRKCSGAYAALIQKFTSGIPFLNRTKSSFNGLGTSGRGLTGILKTIGMTAKFMFASFVIRGAVDGAKQGFQNLAQYSGETNRSLSLLMSSLTQLKNSLATAFAPILNVVAPILNSFIQTVINVVNSIGQLMGALTGKTTMVTAKKVNQDYAASLNSTSTGLKNNAKNADMASKAAKQYQRTLLGFDQINKLNDDSDSSGSGGTGSETDTSPLGGVNDMFQTTAIKSRFKDLAKLIKDSWKSGDFTELGAMVGNKLNEALERIPWGKIQNTCNKIAKSIATFLNGFIEAADWKLVGNTFSKGLNTAFGFADTFAKNFHWNSLGKAIGDGINGALEGLDWNLIKGTVHDTVFGLVSTLNTAIATTNWSVVGKTVGECFNTRLEALYTTVHNFNWRGLGTALADLVTNTVKTIDTGKIGQTLSDGIKGFFDFAISAIEHMDWWSMGDTIYNKAKDLMVNIDWSGIADRVFETIGAAFGGFAAFIGGIFKNAVADARKYIIKHFTEAGKFTWEGFKNGVVQSFKDIGTWIKAHIFKPFINGFKKAFGIHSPSTVMRTQGEYVISGLFNGMKAGLPAVLSWIAKLPGQTKERLGNAKTWLRGKGNAAIIGLKNGWEAVRESTFLSRVKKIGSQSFNAIGDIKSKVTPKGRDIISGMRTGLNNNWSSLSGILSNIPGKVANAIPSLYTVGQNVIQTFANGFSSIHIPMPHIGWDWEGGSIKIGNFKFSLPRFNLSWYANGGFPGMGEMFVARESGPELVGRMGNRSAVANNNQIIAGIRAGVFEAVVNAFESMQGRNDRGQELHIYLEGDAKKLFKVIRQEGNNYQKQTGNPVFG</sequence>
<dbReference type="EMBL" id="CABHNW010000073">
    <property type="protein sequence ID" value="VUX37319.1"/>
    <property type="molecule type" value="Genomic_DNA"/>
</dbReference>
<organism evidence="3 4">
    <name type="scientific">Blautia luti</name>
    <dbReference type="NCBI Taxonomy" id="89014"/>
    <lineage>
        <taxon>Bacteria</taxon>
        <taxon>Bacillati</taxon>
        <taxon>Bacillota</taxon>
        <taxon>Clostridia</taxon>
        <taxon>Lachnospirales</taxon>
        <taxon>Lachnospiraceae</taxon>
        <taxon>Blautia</taxon>
    </lineage>
</organism>
<dbReference type="Proteomes" id="UP000408482">
    <property type="component" value="Unassembled WGS sequence"/>
</dbReference>
<dbReference type="RefSeq" id="WP_144093657.1">
    <property type="nucleotide sequence ID" value="NZ_CABHMX010000018.1"/>
</dbReference>
<proteinExistence type="predicted"/>
<name>A0A564VXL0_9FIRM</name>
<dbReference type="AlphaFoldDB" id="A0A564VXL0"/>
<keyword evidence="4" id="KW-1185">Reference proteome</keyword>
<feature type="compositionally biased region" description="Basic and acidic residues" evidence="2">
    <location>
        <begin position="18"/>
        <end position="36"/>
    </location>
</feature>
<evidence type="ECO:0000256" key="1">
    <source>
        <dbReference type="SAM" id="Coils"/>
    </source>
</evidence>
<protein>
    <submittedName>
        <fullName evidence="3">Uncharacterized protein</fullName>
    </submittedName>
</protein>
<feature type="coiled-coil region" evidence="1">
    <location>
        <begin position="166"/>
        <end position="304"/>
    </location>
</feature>
<accession>A0A564VXL0</accession>
<evidence type="ECO:0000313" key="3">
    <source>
        <dbReference type="EMBL" id="VUX37319.1"/>
    </source>
</evidence>